<evidence type="ECO:0000313" key="1">
    <source>
        <dbReference type="EMBL" id="SUZ93535.1"/>
    </source>
</evidence>
<dbReference type="EMBL" id="UINC01002154">
    <property type="protein sequence ID" value="SUZ93535.1"/>
    <property type="molecule type" value="Genomic_DNA"/>
</dbReference>
<gene>
    <name evidence="1" type="ORF">METZ01_LOCUS46389</name>
</gene>
<accession>A0A381RNS9</accession>
<name>A0A381RNS9_9ZZZZ</name>
<dbReference type="AlphaFoldDB" id="A0A381RNS9"/>
<protein>
    <submittedName>
        <fullName evidence="1">Uncharacterized protein</fullName>
    </submittedName>
</protein>
<proteinExistence type="predicted"/>
<sequence length="45" mass="5396">MSRRRDKTIRVTYLMIGRLKEEIQKSERCQPYELALLWCPRSVAA</sequence>
<reference evidence="1" key="1">
    <citation type="submission" date="2018-05" db="EMBL/GenBank/DDBJ databases">
        <authorList>
            <person name="Lanie J.A."/>
            <person name="Ng W.-L."/>
            <person name="Kazmierczak K.M."/>
            <person name="Andrzejewski T.M."/>
            <person name="Davidsen T.M."/>
            <person name="Wayne K.J."/>
            <person name="Tettelin H."/>
            <person name="Glass J.I."/>
            <person name="Rusch D."/>
            <person name="Podicherti R."/>
            <person name="Tsui H.-C.T."/>
            <person name="Winkler M.E."/>
        </authorList>
    </citation>
    <scope>NUCLEOTIDE SEQUENCE</scope>
</reference>
<organism evidence="1">
    <name type="scientific">marine metagenome</name>
    <dbReference type="NCBI Taxonomy" id="408172"/>
    <lineage>
        <taxon>unclassified sequences</taxon>
        <taxon>metagenomes</taxon>
        <taxon>ecological metagenomes</taxon>
    </lineage>
</organism>